<dbReference type="EMBL" id="QGKX02001290">
    <property type="protein sequence ID" value="KAF3541416.1"/>
    <property type="molecule type" value="Genomic_DNA"/>
</dbReference>
<protein>
    <submittedName>
        <fullName evidence="1">Uncharacterized protein</fullName>
    </submittedName>
</protein>
<name>A0A8S9QHX9_BRACR</name>
<proteinExistence type="predicted"/>
<sequence>MTLMPPPAACRTKNQRPLSQSDLSACMFLLLFIAVDLENLVFTPPDVKSREKLYKETSLKSEAKIDSRLMKRHIMTSDERTETS</sequence>
<accession>A0A8S9QHX9</accession>
<comment type="caution">
    <text evidence="1">The sequence shown here is derived from an EMBL/GenBank/DDBJ whole genome shotgun (WGS) entry which is preliminary data.</text>
</comment>
<reference evidence="1" key="1">
    <citation type="submission" date="2019-12" db="EMBL/GenBank/DDBJ databases">
        <title>Genome sequencing and annotation of Brassica cretica.</title>
        <authorList>
            <person name="Studholme D.J."/>
            <person name="Sarris P."/>
        </authorList>
    </citation>
    <scope>NUCLEOTIDE SEQUENCE</scope>
    <source>
        <strain evidence="1">PFS-109/04</strain>
        <tissue evidence="1">Leaf</tissue>
    </source>
</reference>
<dbReference type="Proteomes" id="UP000712600">
    <property type="component" value="Unassembled WGS sequence"/>
</dbReference>
<evidence type="ECO:0000313" key="2">
    <source>
        <dbReference type="Proteomes" id="UP000712600"/>
    </source>
</evidence>
<dbReference type="AlphaFoldDB" id="A0A8S9QHX9"/>
<evidence type="ECO:0000313" key="1">
    <source>
        <dbReference type="EMBL" id="KAF3541416.1"/>
    </source>
</evidence>
<gene>
    <name evidence="1" type="ORF">F2Q69_00025498</name>
</gene>
<organism evidence="1 2">
    <name type="scientific">Brassica cretica</name>
    <name type="common">Mustard</name>
    <dbReference type="NCBI Taxonomy" id="69181"/>
    <lineage>
        <taxon>Eukaryota</taxon>
        <taxon>Viridiplantae</taxon>
        <taxon>Streptophyta</taxon>
        <taxon>Embryophyta</taxon>
        <taxon>Tracheophyta</taxon>
        <taxon>Spermatophyta</taxon>
        <taxon>Magnoliopsida</taxon>
        <taxon>eudicotyledons</taxon>
        <taxon>Gunneridae</taxon>
        <taxon>Pentapetalae</taxon>
        <taxon>rosids</taxon>
        <taxon>malvids</taxon>
        <taxon>Brassicales</taxon>
        <taxon>Brassicaceae</taxon>
        <taxon>Brassiceae</taxon>
        <taxon>Brassica</taxon>
    </lineage>
</organism>